<proteinExistence type="predicted"/>
<comment type="caution">
    <text evidence="1">The sequence shown here is derived from an EMBL/GenBank/DDBJ whole genome shotgun (WGS) entry which is preliminary data.</text>
</comment>
<organism evidence="1 2">
    <name type="scientific">Sporocytophaga myxococcoides</name>
    <dbReference type="NCBI Taxonomy" id="153721"/>
    <lineage>
        <taxon>Bacteria</taxon>
        <taxon>Pseudomonadati</taxon>
        <taxon>Bacteroidota</taxon>
        <taxon>Cytophagia</taxon>
        <taxon>Cytophagales</taxon>
        <taxon>Cytophagaceae</taxon>
        <taxon>Sporocytophaga</taxon>
    </lineage>
</organism>
<dbReference type="AlphaFoldDB" id="A0A098LAV1"/>
<evidence type="ECO:0000313" key="1">
    <source>
        <dbReference type="EMBL" id="GAL83579.1"/>
    </source>
</evidence>
<keyword evidence="2" id="KW-1185">Reference proteome</keyword>
<reference evidence="1 2" key="1">
    <citation type="submission" date="2014-09" db="EMBL/GenBank/DDBJ databases">
        <title>Sporocytophaga myxococcoides PG-01 genome sequencing.</title>
        <authorList>
            <person name="Liu L."/>
            <person name="Gao P.J."/>
            <person name="Chen G.J."/>
            <person name="Wang L.S."/>
        </authorList>
    </citation>
    <scope>NUCLEOTIDE SEQUENCE [LARGE SCALE GENOMIC DNA]</scope>
    <source>
        <strain evidence="1 2">PG-01</strain>
    </source>
</reference>
<accession>A0A098LAV1</accession>
<name>A0A098LAV1_9BACT</name>
<dbReference type="EMBL" id="BBLT01000001">
    <property type="protein sequence ID" value="GAL83579.1"/>
    <property type="molecule type" value="Genomic_DNA"/>
</dbReference>
<protein>
    <submittedName>
        <fullName evidence="1">Uncharacterized protein</fullName>
    </submittedName>
</protein>
<gene>
    <name evidence="1" type="ORF">MYP_806</name>
</gene>
<dbReference type="Proteomes" id="UP000030185">
    <property type="component" value="Unassembled WGS sequence"/>
</dbReference>
<sequence length="156" mass="18392">MTFFTFLFLTLTSYSQDFRNAKWGDSPEKVKANEKGALLNENIEKNRHKNLSFVEFSDSSFYFTYTYVFHELKLIGVISKRAYLYEENSKYKALNIYKETLNLYQSKYEKISEGAPLSAEEIKGFQVKLPDKTIYVSVKKENNDYFLTESIFKRAK</sequence>
<evidence type="ECO:0000313" key="2">
    <source>
        <dbReference type="Proteomes" id="UP000030185"/>
    </source>
</evidence>